<evidence type="ECO:0000313" key="3">
    <source>
        <dbReference type="Proteomes" id="UP000610558"/>
    </source>
</evidence>
<organism evidence="2 3">
    <name type="scientific">Spongiibacter pelagi</name>
    <dbReference type="NCBI Taxonomy" id="2760804"/>
    <lineage>
        <taxon>Bacteria</taxon>
        <taxon>Pseudomonadati</taxon>
        <taxon>Pseudomonadota</taxon>
        <taxon>Gammaproteobacteria</taxon>
        <taxon>Cellvibrionales</taxon>
        <taxon>Spongiibacteraceae</taxon>
        <taxon>Spongiibacter</taxon>
    </lineage>
</organism>
<accession>A0A927C1E9</accession>
<dbReference type="NCBIfam" id="NF043066">
    <property type="entry name" value="ETEC_3214_dom"/>
    <property type="match status" value="1"/>
</dbReference>
<evidence type="ECO:0000313" key="2">
    <source>
        <dbReference type="EMBL" id="MBD2857740.1"/>
    </source>
</evidence>
<gene>
    <name evidence="2" type="ORF">IB286_01890</name>
</gene>
<dbReference type="Proteomes" id="UP000610558">
    <property type="component" value="Unassembled WGS sequence"/>
</dbReference>
<reference evidence="2" key="1">
    <citation type="submission" date="2020-09" db="EMBL/GenBank/DDBJ databases">
        <authorList>
            <person name="Yoon J.-W."/>
        </authorList>
    </citation>
    <scope>NUCLEOTIDE SEQUENCE</scope>
    <source>
        <strain evidence="2">KMU-158</strain>
    </source>
</reference>
<keyword evidence="3" id="KW-1185">Reference proteome</keyword>
<protein>
    <submittedName>
        <fullName evidence="2">Uncharacterized protein</fullName>
    </submittedName>
</protein>
<keyword evidence="1" id="KW-0472">Membrane</keyword>
<name>A0A927C1E9_9GAMM</name>
<feature type="transmembrane region" description="Helical" evidence="1">
    <location>
        <begin position="21"/>
        <end position="42"/>
    </location>
</feature>
<comment type="caution">
    <text evidence="2">The sequence shown here is derived from an EMBL/GenBank/DDBJ whole genome shotgun (WGS) entry which is preliminary data.</text>
</comment>
<dbReference type="AlphaFoldDB" id="A0A927C1E9"/>
<dbReference type="RefSeq" id="WP_190761961.1">
    <property type="nucleotide sequence ID" value="NZ_JACXLD010000001.1"/>
</dbReference>
<dbReference type="EMBL" id="JACXLD010000001">
    <property type="protein sequence ID" value="MBD2857740.1"/>
    <property type="molecule type" value="Genomic_DNA"/>
</dbReference>
<keyword evidence="1" id="KW-0812">Transmembrane</keyword>
<dbReference type="InterPro" id="IPR050010">
    <property type="entry name" value="ETEC_3214_dom"/>
</dbReference>
<evidence type="ECO:0000256" key="1">
    <source>
        <dbReference type="SAM" id="Phobius"/>
    </source>
</evidence>
<sequence length="254" mass="28611">MDKFEQHNLKINALANRMPTWLLSIVLLFVGLGNFTDSVALIQEVVESISSRVSNSVEYERVEKVRTGLNLDYLQEYIGEPQVLRELGDDIQVKHYIDEKYTITLYTKNNRVSAYLISTRESGFEPKLTGLSDTRLGEEVFSSIVPAADFVAVEVSRNLSFYLESSEINFGGGYFLKSYFGWLSHAAMMGHSQQVDAVAKLKSLYDQQVMGEADTGALEMIRGTVYPNVFGFGELPIEVIQQGLLTQAEQQYFD</sequence>
<keyword evidence="1" id="KW-1133">Transmembrane helix</keyword>
<proteinExistence type="predicted"/>